<organism evidence="1 2">
    <name type="scientific">Austropuccinia psidii MF-1</name>
    <dbReference type="NCBI Taxonomy" id="1389203"/>
    <lineage>
        <taxon>Eukaryota</taxon>
        <taxon>Fungi</taxon>
        <taxon>Dikarya</taxon>
        <taxon>Basidiomycota</taxon>
        <taxon>Pucciniomycotina</taxon>
        <taxon>Pucciniomycetes</taxon>
        <taxon>Pucciniales</taxon>
        <taxon>Sphaerophragmiaceae</taxon>
        <taxon>Austropuccinia</taxon>
    </lineage>
</organism>
<gene>
    <name evidence="1" type="ORF">O181_017143</name>
</gene>
<evidence type="ECO:0000313" key="2">
    <source>
        <dbReference type="Proteomes" id="UP000765509"/>
    </source>
</evidence>
<name>A0A9Q3GRI9_9BASI</name>
<keyword evidence="2" id="KW-1185">Reference proteome</keyword>
<dbReference type="OrthoDB" id="3095879at2759"/>
<accession>A0A9Q3GRI9</accession>
<dbReference type="AlphaFoldDB" id="A0A9Q3GRI9"/>
<sequence>MTIVQEADGLSRWALLNTPEIPSYVPENSEHQILIEQINTPDLGTELFEEVIERYKKDKDSHILTSLLDKDFKDAALAKSLDDIWKTSYDNEKFHLFNFILYCNSKHILLMVLCSRMIINPLLLEFHDNIYSGNVSEERTIEIFKTCTW</sequence>
<protein>
    <submittedName>
        <fullName evidence="1">Uncharacterized protein</fullName>
    </submittedName>
</protein>
<dbReference type="EMBL" id="AVOT02004807">
    <property type="protein sequence ID" value="MBW0477428.1"/>
    <property type="molecule type" value="Genomic_DNA"/>
</dbReference>
<reference evidence="1" key="1">
    <citation type="submission" date="2021-03" db="EMBL/GenBank/DDBJ databases">
        <title>Draft genome sequence of rust myrtle Austropuccinia psidii MF-1, a brazilian biotype.</title>
        <authorList>
            <person name="Quecine M.C."/>
            <person name="Pachon D.M.R."/>
            <person name="Bonatelli M.L."/>
            <person name="Correr F.H."/>
            <person name="Franceschini L.M."/>
            <person name="Leite T.F."/>
            <person name="Margarido G.R.A."/>
            <person name="Almeida C.A."/>
            <person name="Ferrarezi J.A."/>
            <person name="Labate C.A."/>
        </authorList>
    </citation>
    <scope>NUCLEOTIDE SEQUENCE</scope>
    <source>
        <strain evidence="1">MF-1</strain>
    </source>
</reference>
<proteinExistence type="predicted"/>
<comment type="caution">
    <text evidence="1">The sequence shown here is derived from an EMBL/GenBank/DDBJ whole genome shotgun (WGS) entry which is preliminary data.</text>
</comment>
<evidence type="ECO:0000313" key="1">
    <source>
        <dbReference type="EMBL" id="MBW0477428.1"/>
    </source>
</evidence>
<dbReference type="Proteomes" id="UP000765509">
    <property type="component" value="Unassembled WGS sequence"/>
</dbReference>